<accession>A0ABV8P0A9</accession>
<evidence type="ECO:0000313" key="1">
    <source>
        <dbReference type="EMBL" id="MFC4202244.1"/>
    </source>
</evidence>
<organism evidence="1 2">
    <name type="scientific">Candidimonas humi</name>
    <dbReference type="NCBI Taxonomy" id="683355"/>
    <lineage>
        <taxon>Bacteria</taxon>
        <taxon>Pseudomonadati</taxon>
        <taxon>Pseudomonadota</taxon>
        <taxon>Betaproteobacteria</taxon>
        <taxon>Burkholderiales</taxon>
        <taxon>Alcaligenaceae</taxon>
        <taxon>Candidimonas</taxon>
    </lineage>
</organism>
<dbReference type="EMBL" id="JBHSBV010000005">
    <property type="protein sequence ID" value="MFC4202244.1"/>
    <property type="molecule type" value="Genomic_DNA"/>
</dbReference>
<dbReference type="RefSeq" id="WP_217965748.1">
    <property type="nucleotide sequence ID" value="NZ_JAHTBN010000008.1"/>
</dbReference>
<comment type="caution">
    <text evidence="1">The sequence shown here is derived from an EMBL/GenBank/DDBJ whole genome shotgun (WGS) entry which is preliminary data.</text>
</comment>
<sequence>MPSATFRAPPDWSERRYPVPGGQPLLLWLPRAALLVAAHGRIELAGACNALAWLGTKAPRLHTRIEDGEHYMLQQSGHVFLSTDPGRTATLIVQRPASAAGKLLARLGRRRPAGGTQSPCAPDA</sequence>
<proteinExistence type="predicted"/>
<dbReference type="Proteomes" id="UP001595848">
    <property type="component" value="Unassembled WGS sequence"/>
</dbReference>
<name>A0ABV8P0A9_9BURK</name>
<protein>
    <submittedName>
        <fullName evidence="1">Uncharacterized protein</fullName>
    </submittedName>
</protein>
<gene>
    <name evidence="1" type="ORF">ACFOY1_14895</name>
</gene>
<reference evidence="2" key="1">
    <citation type="journal article" date="2019" name="Int. J. Syst. Evol. Microbiol.">
        <title>The Global Catalogue of Microorganisms (GCM) 10K type strain sequencing project: providing services to taxonomists for standard genome sequencing and annotation.</title>
        <authorList>
            <consortium name="The Broad Institute Genomics Platform"/>
            <consortium name="The Broad Institute Genome Sequencing Center for Infectious Disease"/>
            <person name="Wu L."/>
            <person name="Ma J."/>
        </authorList>
    </citation>
    <scope>NUCLEOTIDE SEQUENCE [LARGE SCALE GENOMIC DNA]</scope>
    <source>
        <strain evidence="2">LMG 24813</strain>
    </source>
</reference>
<evidence type="ECO:0000313" key="2">
    <source>
        <dbReference type="Proteomes" id="UP001595848"/>
    </source>
</evidence>
<keyword evidence="2" id="KW-1185">Reference proteome</keyword>